<evidence type="ECO:0000313" key="3">
    <source>
        <dbReference type="Proteomes" id="UP001174210"/>
    </source>
</evidence>
<accession>A0ABT8IYH8</accession>
<gene>
    <name evidence="2" type="ORF">P5G59_11940</name>
</gene>
<dbReference type="EMBL" id="JAROCB010000003">
    <property type="protein sequence ID" value="MDN4597855.1"/>
    <property type="molecule type" value="Genomic_DNA"/>
</dbReference>
<proteinExistence type="predicted"/>
<evidence type="ECO:0000313" key="2">
    <source>
        <dbReference type="EMBL" id="MDN4597855.1"/>
    </source>
</evidence>
<name>A0ABT8IYH8_9MICO</name>
<keyword evidence="1" id="KW-0472">Membrane</keyword>
<dbReference type="RefSeq" id="WP_301219170.1">
    <property type="nucleotide sequence ID" value="NZ_JAROCB010000003.1"/>
</dbReference>
<reference evidence="2" key="1">
    <citation type="submission" date="2023-03" db="EMBL/GenBank/DDBJ databases">
        <title>MT1 and MT2 Draft Genomes of Novel Species.</title>
        <authorList>
            <person name="Venkateswaran K."/>
        </authorList>
    </citation>
    <scope>NUCLEOTIDE SEQUENCE</scope>
    <source>
        <strain evidence="2">F6_8S_P_1A</strain>
    </source>
</reference>
<dbReference type="Proteomes" id="UP001174210">
    <property type="component" value="Unassembled WGS sequence"/>
</dbReference>
<sequence length="60" mass="6002">MNIATTIQQRGRHIDGTMASAQLQINRAVPVTATPAVVGLGAAVLGVFGIGFAVGQAAGR</sequence>
<keyword evidence="1" id="KW-0812">Transmembrane</keyword>
<comment type="caution">
    <text evidence="2">The sequence shown here is derived from an EMBL/GenBank/DDBJ whole genome shotgun (WGS) entry which is preliminary data.</text>
</comment>
<organism evidence="2 3">
    <name type="scientific">Leifsonia virtsii</name>
    <dbReference type="NCBI Taxonomy" id="3035915"/>
    <lineage>
        <taxon>Bacteria</taxon>
        <taxon>Bacillati</taxon>
        <taxon>Actinomycetota</taxon>
        <taxon>Actinomycetes</taxon>
        <taxon>Micrococcales</taxon>
        <taxon>Microbacteriaceae</taxon>
        <taxon>Leifsonia</taxon>
    </lineage>
</organism>
<evidence type="ECO:0000256" key="1">
    <source>
        <dbReference type="SAM" id="Phobius"/>
    </source>
</evidence>
<feature type="transmembrane region" description="Helical" evidence="1">
    <location>
        <begin position="36"/>
        <end position="55"/>
    </location>
</feature>
<keyword evidence="1" id="KW-1133">Transmembrane helix</keyword>
<protein>
    <submittedName>
        <fullName evidence="2">Uncharacterized protein</fullName>
    </submittedName>
</protein>
<keyword evidence="3" id="KW-1185">Reference proteome</keyword>